<dbReference type="AlphaFoldDB" id="A0AAD4C5Z4"/>
<dbReference type="EMBL" id="WHUW01000003">
    <property type="protein sequence ID" value="KAF8449448.1"/>
    <property type="molecule type" value="Genomic_DNA"/>
</dbReference>
<reference evidence="1" key="1">
    <citation type="submission" date="2019-10" db="EMBL/GenBank/DDBJ databases">
        <authorList>
            <consortium name="DOE Joint Genome Institute"/>
            <person name="Kuo A."/>
            <person name="Miyauchi S."/>
            <person name="Kiss E."/>
            <person name="Drula E."/>
            <person name="Kohler A."/>
            <person name="Sanchez-Garcia M."/>
            <person name="Andreopoulos B."/>
            <person name="Barry K.W."/>
            <person name="Bonito G."/>
            <person name="Buee M."/>
            <person name="Carver A."/>
            <person name="Chen C."/>
            <person name="Cichocki N."/>
            <person name="Clum A."/>
            <person name="Culley D."/>
            <person name="Crous P.W."/>
            <person name="Fauchery L."/>
            <person name="Girlanda M."/>
            <person name="Hayes R."/>
            <person name="Keri Z."/>
            <person name="LaButti K."/>
            <person name="Lipzen A."/>
            <person name="Lombard V."/>
            <person name="Magnuson J."/>
            <person name="Maillard F."/>
            <person name="Morin E."/>
            <person name="Murat C."/>
            <person name="Nolan M."/>
            <person name="Ohm R."/>
            <person name="Pangilinan J."/>
            <person name="Pereira M."/>
            <person name="Perotto S."/>
            <person name="Peter M."/>
            <person name="Riley R."/>
            <person name="Sitrit Y."/>
            <person name="Stielow B."/>
            <person name="Szollosi G."/>
            <person name="Zifcakova L."/>
            <person name="Stursova M."/>
            <person name="Spatafora J.W."/>
            <person name="Tedersoo L."/>
            <person name="Vaario L.-M."/>
            <person name="Yamada A."/>
            <person name="Yan M."/>
            <person name="Wang P."/>
            <person name="Xu J."/>
            <person name="Bruns T."/>
            <person name="Baldrian P."/>
            <person name="Vilgalys R."/>
            <person name="Henrissat B."/>
            <person name="Grigoriev I.V."/>
            <person name="Hibbett D."/>
            <person name="Nagy L.G."/>
            <person name="Martin F.M."/>
        </authorList>
    </citation>
    <scope>NUCLEOTIDE SEQUENCE</scope>
    <source>
        <strain evidence="1">BED1</strain>
    </source>
</reference>
<evidence type="ECO:0000313" key="2">
    <source>
        <dbReference type="Proteomes" id="UP001194468"/>
    </source>
</evidence>
<proteinExistence type="predicted"/>
<evidence type="ECO:0000313" key="1">
    <source>
        <dbReference type="EMBL" id="KAF8449448.1"/>
    </source>
</evidence>
<dbReference type="Proteomes" id="UP001194468">
    <property type="component" value="Unassembled WGS sequence"/>
</dbReference>
<organism evidence="1 2">
    <name type="scientific">Boletus edulis BED1</name>
    <dbReference type="NCBI Taxonomy" id="1328754"/>
    <lineage>
        <taxon>Eukaryota</taxon>
        <taxon>Fungi</taxon>
        <taxon>Dikarya</taxon>
        <taxon>Basidiomycota</taxon>
        <taxon>Agaricomycotina</taxon>
        <taxon>Agaricomycetes</taxon>
        <taxon>Agaricomycetidae</taxon>
        <taxon>Boletales</taxon>
        <taxon>Boletineae</taxon>
        <taxon>Boletaceae</taxon>
        <taxon>Boletoideae</taxon>
        <taxon>Boletus</taxon>
    </lineage>
</organism>
<protein>
    <submittedName>
        <fullName evidence="1">Uncharacterized protein</fullName>
    </submittedName>
</protein>
<accession>A0AAD4C5Z4</accession>
<comment type="caution">
    <text evidence="1">The sequence shown here is derived from an EMBL/GenBank/DDBJ whole genome shotgun (WGS) entry which is preliminary data.</text>
</comment>
<reference evidence="1" key="2">
    <citation type="journal article" date="2020" name="Nat. Commun.">
        <title>Large-scale genome sequencing of mycorrhizal fungi provides insights into the early evolution of symbiotic traits.</title>
        <authorList>
            <person name="Miyauchi S."/>
            <person name="Kiss E."/>
            <person name="Kuo A."/>
            <person name="Drula E."/>
            <person name="Kohler A."/>
            <person name="Sanchez-Garcia M."/>
            <person name="Morin E."/>
            <person name="Andreopoulos B."/>
            <person name="Barry K.W."/>
            <person name="Bonito G."/>
            <person name="Buee M."/>
            <person name="Carver A."/>
            <person name="Chen C."/>
            <person name="Cichocki N."/>
            <person name="Clum A."/>
            <person name="Culley D."/>
            <person name="Crous P.W."/>
            <person name="Fauchery L."/>
            <person name="Girlanda M."/>
            <person name="Hayes R.D."/>
            <person name="Keri Z."/>
            <person name="LaButti K."/>
            <person name="Lipzen A."/>
            <person name="Lombard V."/>
            <person name="Magnuson J."/>
            <person name="Maillard F."/>
            <person name="Murat C."/>
            <person name="Nolan M."/>
            <person name="Ohm R.A."/>
            <person name="Pangilinan J."/>
            <person name="Pereira M.F."/>
            <person name="Perotto S."/>
            <person name="Peter M."/>
            <person name="Pfister S."/>
            <person name="Riley R."/>
            <person name="Sitrit Y."/>
            <person name="Stielow J.B."/>
            <person name="Szollosi G."/>
            <person name="Zifcakova L."/>
            <person name="Stursova M."/>
            <person name="Spatafora J.W."/>
            <person name="Tedersoo L."/>
            <person name="Vaario L.M."/>
            <person name="Yamada A."/>
            <person name="Yan M."/>
            <person name="Wang P."/>
            <person name="Xu J."/>
            <person name="Bruns T."/>
            <person name="Baldrian P."/>
            <person name="Vilgalys R."/>
            <person name="Dunand C."/>
            <person name="Henrissat B."/>
            <person name="Grigoriev I.V."/>
            <person name="Hibbett D."/>
            <person name="Nagy L.G."/>
            <person name="Martin F.M."/>
        </authorList>
    </citation>
    <scope>NUCLEOTIDE SEQUENCE</scope>
    <source>
        <strain evidence="1">BED1</strain>
    </source>
</reference>
<sequence length="150" mass="16589">MEKQGPYSLGDCSRPMSKVVRFSTSNGPKDRLLGQAHVSYERNNEMVYQWVWDAAHNDQIAPLLAVMPSIQIAGVGEGQQPCRLSVIEPCNLVTIVESGNLDLGTYVRATLALACAQTTNLESSESVLMCRRVNLLQQMAVMINREVLHN</sequence>
<keyword evidence="2" id="KW-1185">Reference proteome</keyword>
<gene>
    <name evidence="1" type="ORF">L210DRAFT_3500865</name>
</gene>
<name>A0AAD4C5Z4_BOLED</name>